<keyword evidence="4" id="KW-1185">Reference proteome</keyword>
<accession>A0AAN6GUD3</accession>
<sequence>MDIGRRAGGPAPPYSPTPSYSNLPPPQPLPSPTLRHESSPDGMQEDYDMEPAVGERPPSLPPLAFMQPSISAVPSGPPSSSTRGGFRGGSAEAFRAASLRWDSASDAWQPDSSFDQPDYNVLASSSSASILQRLQRCLFLPSRRRQASDAGPSSSLPFSERPTAQTSHDIDSQQYDEKNEKRCPGLFGWSKSMPDDNNDDDDQKSQRFHNACSSSSALPPSYEVATGPSSSSSAIELDRSPTWQQQRRRQCVRLAMLLCFLLLIAVIIAGIVLLA</sequence>
<evidence type="ECO:0000256" key="2">
    <source>
        <dbReference type="SAM" id="Phobius"/>
    </source>
</evidence>
<feature type="region of interest" description="Disordered" evidence="1">
    <location>
        <begin position="1"/>
        <end position="89"/>
    </location>
</feature>
<feature type="transmembrane region" description="Helical" evidence="2">
    <location>
        <begin position="254"/>
        <end position="274"/>
    </location>
</feature>
<reference evidence="3" key="1">
    <citation type="journal article" date="2023" name="PhytoFront">
        <title>Draft Genome Resources of Seven Strains of Tilletia horrida, Causal Agent of Kernel Smut of Rice.</title>
        <authorList>
            <person name="Khanal S."/>
            <person name="Antony Babu S."/>
            <person name="Zhou X.G."/>
        </authorList>
    </citation>
    <scope>NUCLEOTIDE SEQUENCE</scope>
    <source>
        <strain evidence="3">TX6</strain>
    </source>
</reference>
<keyword evidence="2" id="KW-1133">Transmembrane helix</keyword>
<organism evidence="3 4">
    <name type="scientific">Tilletia horrida</name>
    <dbReference type="NCBI Taxonomy" id="155126"/>
    <lineage>
        <taxon>Eukaryota</taxon>
        <taxon>Fungi</taxon>
        <taxon>Dikarya</taxon>
        <taxon>Basidiomycota</taxon>
        <taxon>Ustilaginomycotina</taxon>
        <taxon>Exobasidiomycetes</taxon>
        <taxon>Tilletiales</taxon>
        <taxon>Tilletiaceae</taxon>
        <taxon>Tilletia</taxon>
    </lineage>
</organism>
<proteinExistence type="predicted"/>
<dbReference type="AlphaFoldDB" id="A0AAN6GUD3"/>
<feature type="compositionally biased region" description="Polar residues" evidence="1">
    <location>
        <begin position="151"/>
        <end position="167"/>
    </location>
</feature>
<feature type="region of interest" description="Disordered" evidence="1">
    <location>
        <begin position="143"/>
        <end position="240"/>
    </location>
</feature>
<dbReference type="EMBL" id="JAPDMZ010000010">
    <property type="protein sequence ID" value="KAK0556870.1"/>
    <property type="molecule type" value="Genomic_DNA"/>
</dbReference>
<dbReference type="Proteomes" id="UP001176517">
    <property type="component" value="Unassembled WGS sequence"/>
</dbReference>
<keyword evidence="2" id="KW-0472">Membrane</keyword>
<evidence type="ECO:0000256" key="1">
    <source>
        <dbReference type="SAM" id="MobiDB-lite"/>
    </source>
</evidence>
<evidence type="ECO:0000313" key="3">
    <source>
        <dbReference type="EMBL" id="KAK0556870.1"/>
    </source>
</evidence>
<feature type="compositionally biased region" description="Basic and acidic residues" evidence="1">
    <location>
        <begin position="168"/>
        <end position="183"/>
    </location>
</feature>
<protein>
    <submittedName>
        <fullName evidence="3">Uncharacterized protein</fullName>
    </submittedName>
</protein>
<keyword evidence="2" id="KW-0812">Transmembrane</keyword>
<gene>
    <name evidence="3" type="ORF">OC846_000897</name>
</gene>
<name>A0AAN6GUD3_9BASI</name>
<comment type="caution">
    <text evidence="3">The sequence shown here is derived from an EMBL/GenBank/DDBJ whole genome shotgun (WGS) entry which is preliminary data.</text>
</comment>
<evidence type="ECO:0000313" key="4">
    <source>
        <dbReference type="Proteomes" id="UP001176517"/>
    </source>
</evidence>